<proteinExistence type="predicted"/>
<reference evidence="1" key="1">
    <citation type="submission" date="2021-02" db="EMBL/GenBank/DDBJ databases">
        <authorList>
            <consortium name="DOE Joint Genome Institute"/>
            <person name="Ahrendt S."/>
            <person name="Looney B.P."/>
            <person name="Miyauchi S."/>
            <person name="Morin E."/>
            <person name="Drula E."/>
            <person name="Courty P.E."/>
            <person name="Chicoki N."/>
            <person name="Fauchery L."/>
            <person name="Kohler A."/>
            <person name="Kuo A."/>
            <person name="Labutti K."/>
            <person name="Pangilinan J."/>
            <person name="Lipzen A."/>
            <person name="Riley R."/>
            <person name="Andreopoulos W."/>
            <person name="He G."/>
            <person name="Johnson J."/>
            <person name="Barry K.W."/>
            <person name="Grigoriev I.V."/>
            <person name="Nagy L."/>
            <person name="Hibbett D."/>
            <person name="Henrissat B."/>
            <person name="Matheny P.B."/>
            <person name="Labbe J."/>
            <person name="Martin F."/>
        </authorList>
    </citation>
    <scope>NUCLEOTIDE SEQUENCE</scope>
    <source>
        <strain evidence="1">FP105234-sp</strain>
    </source>
</reference>
<organism evidence="1 2">
    <name type="scientific">Auriscalpium vulgare</name>
    <dbReference type="NCBI Taxonomy" id="40419"/>
    <lineage>
        <taxon>Eukaryota</taxon>
        <taxon>Fungi</taxon>
        <taxon>Dikarya</taxon>
        <taxon>Basidiomycota</taxon>
        <taxon>Agaricomycotina</taxon>
        <taxon>Agaricomycetes</taxon>
        <taxon>Russulales</taxon>
        <taxon>Auriscalpiaceae</taxon>
        <taxon>Auriscalpium</taxon>
    </lineage>
</organism>
<sequence>MNFRTFGDKFFDRGCARSSQPSPTYAHATSRQLPRPCTSPSLASAPRQRTRPPIPLASMPRTCTPPPIDSAPPCARRPRTSAARC</sequence>
<dbReference type="Proteomes" id="UP000814033">
    <property type="component" value="Unassembled WGS sequence"/>
</dbReference>
<keyword evidence="2" id="KW-1185">Reference proteome</keyword>
<comment type="caution">
    <text evidence="1">The sequence shown here is derived from an EMBL/GenBank/DDBJ whole genome shotgun (WGS) entry which is preliminary data.</text>
</comment>
<gene>
    <name evidence="1" type="ORF">FA95DRAFT_1559445</name>
</gene>
<evidence type="ECO:0000313" key="1">
    <source>
        <dbReference type="EMBL" id="KAI0047114.1"/>
    </source>
</evidence>
<name>A0ACB8RSX2_9AGAM</name>
<protein>
    <submittedName>
        <fullName evidence="1">Uncharacterized protein</fullName>
    </submittedName>
</protein>
<evidence type="ECO:0000313" key="2">
    <source>
        <dbReference type="Proteomes" id="UP000814033"/>
    </source>
</evidence>
<reference evidence="1" key="2">
    <citation type="journal article" date="2022" name="New Phytol.">
        <title>Evolutionary transition to the ectomycorrhizal habit in the genomes of a hyperdiverse lineage of mushroom-forming fungi.</title>
        <authorList>
            <person name="Looney B."/>
            <person name="Miyauchi S."/>
            <person name="Morin E."/>
            <person name="Drula E."/>
            <person name="Courty P.E."/>
            <person name="Kohler A."/>
            <person name="Kuo A."/>
            <person name="LaButti K."/>
            <person name="Pangilinan J."/>
            <person name="Lipzen A."/>
            <person name="Riley R."/>
            <person name="Andreopoulos W."/>
            <person name="He G."/>
            <person name="Johnson J."/>
            <person name="Nolan M."/>
            <person name="Tritt A."/>
            <person name="Barry K.W."/>
            <person name="Grigoriev I.V."/>
            <person name="Nagy L.G."/>
            <person name="Hibbett D."/>
            <person name="Henrissat B."/>
            <person name="Matheny P.B."/>
            <person name="Labbe J."/>
            <person name="Martin F.M."/>
        </authorList>
    </citation>
    <scope>NUCLEOTIDE SEQUENCE</scope>
    <source>
        <strain evidence="1">FP105234-sp</strain>
    </source>
</reference>
<dbReference type="EMBL" id="MU275911">
    <property type="protein sequence ID" value="KAI0047114.1"/>
    <property type="molecule type" value="Genomic_DNA"/>
</dbReference>
<accession>A0ACB8RSX2</accession>